<keyword evidence="6" id="KW-0479">Metal-binding</keyword>
<dbReference type="Gene3D" id="1.10.630.10">
    <property type="entry name" value="Cytochrome P450"/>
    <property type="match status" value="1"/>
</dbReference>
<dbReference type="AlphaFoldDB" id="A0A6A6NWX8"/>
<dbReference type="FunFam" id="1.10.630.10:FF:000076">
    <property type="entry name" value="Cytochrome P450 monooxygenase"/>
    <property type="match status" value="1"/>
</dbReference>
<feature type="chain" id="PRO_5025368800" description="Cytochrome P450 monooxygenase ABA1" evidence="7">
    <location>
        <begin position="17"/>
        <end position="512"/>
    </location>
</feature>
<keyword evidence="6" id="KW-0349">Heme</keyword>
<dbReference type="GO" id="GO:0005506">
    <property type="term" value="F:iron ion binding"/>
    <property type="evidence" value="ECO:0007669"/>
    <property type="project" value="InterPro"/>
</dbReference>
<evidence type="ECO:0000313" key="8">
    <source>
        <dbReference type="EMBL" id="KAF2456270.1"/>
    </source>
</evidence>
<dbReference type="Proteomes" id="UP000799766">
    <property type="component" value="Unassembled WGS sequence"/>
</dbReference>
<evidence type="ECO:0000313" key="9">
    <source>
        <dbReference type="Proteomes" id="UP000799766"/>
    </source>
</evidence>
<keyword evidence="2" id="KW-0843">Virulence</keyword>
<feature type="binding site" description="axial binding residue" evidence="6">
    <location>
        <position position="454"/>
    </location>
    <ligand>
        <name>heme</name>
        <dbReference type="ChEBI" id="CHEBI:30413"/>
    </ligand>
    <ligandPart>
        <name>Fe</name>
        <dbReference type="ChEBI" id="CHEBI:18248"/>
    </ligandPart>
</feature>
<name>A0A6A6NWX8_9PEZI</name>
<dbReference type="CDD" id="cd11060">
    <property type="entry name" value="CYP57A1-like"/>
    <property type="match status" value="1"/>
</dbReference>
<proteinExistence type="predicted"/>
<organism evidence="8 9">
    <name type="scientific">Lineolata rhizophorae</name>
    <dbReference type="NCBI Taxonomy" id="578093"/>
    <lineage>
        <taxon>Eukaryota</taxon>
        <taxon>Fungi</taxon>
        <taxon>Dikarya</taxon>
        <taxon>Ascomycota</taxon>
        <taxon>Pezizomycotina</taxon>
        <taxon>Dothideomycetes</taxon>
        <taxon>Dothideomycetes incertae sedis</taxon>
        <taxon>Lineolatales</taxon>
        <taxon>Lineolataceae</taxon>
        <taxon>Lineolata</taxon>
    </lineage>
</organism>
<dbReference type="PRINTS" id="PR00385">
    <property type="entry name" value="P450"/>
</dbReference>
<evidence type="ECO:0000256" key="1">
    <source>
        <dbReference type="ARBA" id="ARBA00004972"/>
    </source>
</evidence>
<dbReference type="SUPFAM" id="SSF48264">
    <property type="entry name" value="Cytochrome P450"/>
    <property type="match status" value="1"/>
</dbReference>
<evidence type="ECO:0000256" key="6">
    <source>
        <dbReference type="PIRSR" id="PIRSR602401-1"/>
    </source>
</evidence>
<dbReference type="PANTHER" id="PTHR24305:SF236">
    <property type="entry name" value="PISATIN DEMETHYLASE"/>
    <property type="match status" value="1"/>
</dbReference>
<keyword evidence="9" id="KW-1185">Reference proteome</keyword>
<accession>A0A6A6NWX8</accession>
<dbReference type="OrthoDB" id="3934656at2759"/>
<dbReference type="GO" id="GO:0020037">
    <property type="term" value="F:heme binding"/>
    <property type="evidence" value="ECO:0007669"/>
    <property type="project" value="InterPro"/>
</dbReference>
<comment type="pathway">
    <text evidence="1">Hormone biosynthesis.</text>
</comment>
<gene>
    <name evidence="8" type="ORF">BDY21DRAFT_59386</name>
</gene>
<comment type="cofactor">
    <cofactor evidence="6">
        <name>heme</name>
        <dbReference type="ChEBI" id="CHEBI:30413"/>
    </cofactor>
</comment>
<dbReference type="GO" id="GO:0016705">
    <property type="term" value="F:oxidoreductase activity, acting on paired donors, with incorporation or reduction of molecular oxygen"/>
    <property type="evidence" value="ECO:0007669"/>
    <property type="project" value="InterPro"/>
</dbReference>
<dbReference type="InterPro" id="IPR001128">
    <property type="entry name" value="Cyt_P450"/>
</dbReference>
<keyword evidence="6" id="KW-0408">Iron</keyword>
<protein>
    <recommendedName>
        <fullName evidence="4">Cytochrome P450 monooxygenase ABA1</fullName>
    </recommendedName>
    <alternativeName>
        <fullName evidence="5">Abscisic acid biosynthesis protein 1</fullName>
    </alternativeName>
    <alternativeName>
        <fullName evidence="3">Cytochrome P450 monooxygenase aba1</fullName>
    </alternativeName>
</protein>
<evidence type="ECO:0000256" key="5">
    <source>
        <dbReference type="ARBA" id="ARBA00079990"/>
    </source>
</evidence>
<evidence type="ECO:0000256" key="4">
    <source>
        <dbReference type="ARBA" id="ARBA00068222"/>
    </source>
</evidence>
<dbReference type="PANTHER" id="PTHR24305">
    <property type="entry name" value="CYTOCHROME P450"/>
    <property type="match status" value="1"/>
</dbReference>
<evidence type="ECO:0000256" key="7">
    <source>
        <dbReference type="SAM" id="SignalP"/>
    </source>
</evidence>
<dbReference type="GO" id="GO:0004497">
    <property type="term" value="F:monooxygenase activity"/>
    <property type="evidence" value="ECO:0007669"/>
    <property type="project" value="InterPro"/>
</dbReference>
<feature type="signal peptide" evidence="7">
    <location>
        <begin position="1"/>
        <end position="16"/>
    </location>
</feature>
<evidence type="ECO:0000256" key="2">
    <source>
        <dbReference type="ARBA" id="ARBA00023026"/>
    </source>
</evidence>
<evidence type="ECO:0000256" key="3">
    <source>
        <dbReference type="ARBA" id="ARBA00067672"/>
    </source>
</evidence>
<dbReference type="InterPro" id="IPR002401">
    <property type="entry name" value="Cyt_P450_E_grp-I"/>
</dbReference>
<sequence length="512" mass="57412">MGIAALLLETRWPLLAAVTALFVAKKIRDNNRLKDFKGPFSTGWSNLYHTGIIWGTESHIRYARLCEQYGAIARVGPNDLVTKDIDLIKRMSAARSPYTRAKWFHQATRVEPGKDHVFSQVDEVKHAKRRQQLAPGYSGKENEALEGSIDAHIQGFLQLIRKKYLSHAGRYNPMDLARKIQFLTMDVISEIGFGKAFGDVTADEDVDGYIESSEQGQRMMCKAVALGISRVLLIPWVGRLLLPSEKDERGYGKMMCAARKLIDSRYENLESGPRDMLSSFKRHGLSKDEMLTEAFLQIIAGADTTAALTRATFLLLMTHPTVYYALQKEIDNAVTAGKVAPPPSIIRESEMRALKYLQAVIKESLRHTPPLTDLLPKVVPPGGDTVDLDGKKVFLPGGVNVGLCTIGFLQDKRVFGDDVEVFRPERWLEAAENGTVESMNRTVDLVFGYGKYQCLGKTIGVMEVQKIVFELMRNFDFSLSSPEKPWTSTNHMGLFYQTDLWVRVTERQSGAV</sequence>
<dbReference type="PRINTS" id="PR00463">
    <property type="entry name" value="EP450I"/>
</dbReference>
<reference evidence="8" key="1">
    <citation type="journal article" date="2020" name="Stud. Mycol.">
        <title>101 Dothideomycetes genomes: a test case for predicting lifestyles and emergence of pathogens.</title>
        <authorList>
            <person name="Haridas S."/>
            <person name="Albert R."/>
            <person name="Binder M."/>
            <person name="Bloem J."/>
            <person name="Labutti K."/>
            <person name="Salamov A."/>
            <person name="Andreopoulos B."/>
            <person name="Baker S."/>
            <person name="Barry K."/>
            <person name="Bills G."/>
            <person name="Bluhm B."/>
            <person name="Cannon C."/>
            <person name="Castanera R."/>
            <person name="Culley D."/>
            <person name="Daum C."/>
            <person name="Ezra D."/>
            <person name="Gonzalez J."/>
            <person name="Henrissat B."/>
            <person name="Kuo A."/>
            <person name="Liang C."/>
            <person name="Lipzen A."/>
            <person name="Lutzoni F."/>
            <person name="Magnuson J."/>
            <person name="Mondo S."/>
            <person name="Nolan M."/>
            <person name="Ohm R."/>
            <person name="Pangilinan J."/>
            <person name="Park H.-J."/>
            <person name="Ramirez L."/>
            <person name="Alfaro M."/>
            <person name="Sun H."/>
            <person name="Tritt A."/>
            <person name="Yoshinaga Y."/>
            <person name="Zwiers L.-H."/>
            <person name="Turgeon B."/>
            <person name="Goodwin S."/>
            <person name="Spatafora J."/>
            <person name="Crous P."/>
            <person name="Grigoriev I."/>
        </authorList>
    </citation>
    <scope>NUCLEOTIDE SEQUENCE</scope>
    <source>
        <strain evidence="8">ATCC 16933</strain>
    </source>
</reference>
<dbReference type="InterPro" id="IPR050121">
    <property type="entry name" value="Cytochrome_P450_monoxygenase"/>
</dbReference>
<dbReference type="Pfam" id="PF00067">
    <property type="entry name" value="p450"/>
    <property type="match status" value="1"/>
</dbReference>
<dbReference type="EMBL" id="MU001684">
    <property type="protein sequence ID" value="KAF2456270.1"/>
    <property type="molecule type" value="Genomic_DNA"/>
</dbReference>
<dbReference type="InterPro" id="IPR036396">
    <property type="entry name" value="Cyt_P450_sf"/>
</dbReference>
<keyword evidence="7" id="KW-0732">Signal</keyword>